<comment type="caution">
    <text evidence="2">The sequence shown here is derived from an EMBL/GenBank/DDBJ whole genome shotgun (WGS) entry which is preliminary data.</text>
</comment>
<name>Q4SAM7_TETNG</name>
<reference evidence="2" key="1">
    <citation type="journal article" date="2004" name="Nature">
        <title>Genome duplication in the teleost fish Tetraodon nigroviridis reveals the early vertebrate proto-karyotype.</title>
        <authorList>
            <person name="Jaillon O."/>
            <person name="Aury J.-M."/>
            <person name="Brunet F."/>
            <person name="Petit J.-L."/>
            <person name="Stange-Thomann N."/>
            <person name="Mauceli E."/>
            <person name="Bouneau L."/>
            <person name="Fischer C."/>
            <person name="Ozouf-Costaz C."/>
            <person name="Bernot A."/>
            <person name="Nicaud S."/>
            <person name="Jaffe D."/>
            <person name="Fisher S."/>
            <person name="Lutfalla G."/>
            <person name="Dossat C."/>
            <person name="Segurens B."/>
            <person name="Dasilva C."/>
            <person name="Salanoubat M."/>
            <person name="Levy M."/>
            <person name="Boudet N."/>
            <person name="Castellano S."/>
            <person name="Anthouard V."/>
            <person name="Jubin C."/>
            <person name="Castelli V."/>
            <person name="Katinka M."/>
            <person name="Vacherie B."/>
            <person name="Biemont C."/>
            <person name="Skalli Z."/>
            <person name="Cattolico L."/>
            <person name="Poulain J."/>
            <person name="De Berardinis V."/>
            <person name="Cruaud C."/>
            <person name="Duprat S."/>
            <person name="Brottier P."/>
            <person name="Coutanceau J.-P."/>
            <person name="Gouzy J."/>
            <person name="Parra G."/>
            <person name="Lardier G."/>
            <person name="Chapple C."/>
            <person name="McKernan K.J."/>
            <person name="McEwan P."/>
            <person name="Bosak S."/>
            <person name="Kellis M."/>
            <person name="Volff J.-N."/>
            <person name="Guigo R."/>
            <person name="Zody M.C."/>
            <person name="Mesirov J."/>
            <person name="Lindblad-Toh K."/>
            <person name="Birren B."/>
            <person name="Nusbaum C."/>
            <person name="Kahn D."/>
            <person name="Robinson-Rechavi M."/>
            <person name="Laudet V."/>
            <person name="Schachter V."/>
            <person name="Quetier F."/>
            <person name="Saurin W."/>
            <person name="Scarpelli C."/>
            <person name="Wincker P."/>
            <person name="Lander E.S."/>
            <person name="Weissenbach J."/>
            <person name="Roest Crollius H."/>
        </authorList>
    </citation>
    <scope>NUCLEOTIDE SEQUENCE [LARGE SCALE GENOMIC DNA]</scope>
</reference>
<accession>Q4SAM7</accession>
<dbReference type="AlphaFoldDB" id="Q4SAM7"/>
<dbReference type="KEGG" id="tng:GSTEN00021372G001"/>
<evidence type="ECO:0000313" key="2">
    <source>
        <dbReference type="EMBL" id="CAG02305.1"/>
    </source>
</evidence>
<organism evidence="2">
    <name type="scientific">Tetraodon nigroviridis</name>
    <name type="common">Spotted green pufferfish</name>
    <name type="synonym">Chelonodon nigroviridis</name>
    <dbReference type="NCBI Taxonomy" id="99883"/>
    <lineage>
        <taxon>Eukaryota</taxon>
        <taxon>Metazoa</taxon>
        <taxon>Chordata</taxon>
        <taxon>Craniata</taxon>
        <taxon>Vertebrata</taxon>
        <taxon>Euteleostomi</taxon>
        <taxon>Actinopterygii</taxon>
        <taxon>Neopterygii</taxon>
        <taxon>Teleostei</taxon>
        <taxon>Neoteleostei</taxon>
        <taxon>Acanthomorphata</taxon>
        <taxon>Eupercaria</taxon>
        <taxon>Tetraodontiformes</taxon>
        <taxon>Tetradontoidea</taxon>
        <taxon>Tetraodontidae</taxon>
        <taxon>Tetraodon</taxon>
    </lineage>
</organism>
<sequence>MAIKGLASITPPISKPLKDSGWDPGPGAPVLCEGTCRNQRLTQNSQTKSQTRPGA</sequence>
<feature type="region of interest" description="Disordered" evidence="1">
    <location>
        <begin position="1"/>
        <end position="33"/>
    </location>
</feature>
<feature type="non-terminal residue" evidence="2">
    <location>
        <position position="55"/>
    </location>
</feature>
<proteinExistence type="predicted"/>
<reference evidence="2" key="2">
    <citation type="submission" date="2004-02" db="EMBL/GenBank/DDBJ databases">
        <authorList>
            <consortium name="Genoscope"/>
            <consortium name="Whitehead Institute Centre for Genome Research"/>
        </authorList>
    </citation>
    <scope>NUCLEOTIDE SEQUENCE</scope>
</reference>
<evidence type="ECO:0000256" key="1">
    <source>
        <dbReference type="SAM" id="MobiDB-lite"/>
    </source>
</evidence>
<gene>
    <name evidence="2" type="ORF">GSTENG00021372001</name>
</gene>
<protein>
    <submittedName>
        <fullName evidence="2">(spotted green pufferfish) hypothetical protein</fullName>
    </submittedName>
</protein>
<dbReference type="EMBL" id="CAAE01014681">
    <property type="protein sequence ID" value="CAG02305.1"/>
    <property type="molecule type" value="Genomic_DNA"/>
</dbReference>